<keyword evidence="6" id="KW-0732">Signal</keyword>
<accession>A0A1Z9Z2I1</accession>
<feature type="domain" description="PapC N-terminal" evidence="9">
    <location>
        <begin position="37"/>
        <end position="179"/>
    </location>
</feature>
<dbReference type="GO" id="GO:0015473">
    <property type="term" value="F:fimbrial usher porin activity"/>
    <property type="evidence" value="ECO:0007669"/>
    <property type="project" value="InterPro"/>
</dbReference>
<evidence type="ECO:0000256" key="7">
    <source>
        <dbReference type="ARBA" id="ARBA00023136"/>
    </source>
</evidence>
<evidence type="ECO:0000256" key="5">
    <source>
        <dbReference type="ARBA" id="ARBA00022692"/>
    </source>
</evidence>
<dbReference type="Pfam" id="PF13954">
    <property type="entry name" value="PapC_N"/>
    <property type="match status" value="1"/>
</dbReference>
<dbReference type="Proteomes" id="UP000196536">
    <property type="component" value="Unassembled WGS sequence"/>
</dbReference>
<dbReference type="PANTHER" id="PTHR30451:SF20">
    <property type="entry name" value="FIMBRIAE USHER"/>
    <property type="match status" value="1"/>
</dbReference>
<keyword evidence="5" id="KW-0812">Transmembrane</keyword>
<keyword evidence="11" id="KW-1185">Reference proteome</keyword>
<dbReference type="SUPFAM" id="SSF141729">
    <property type="entry name" value="FimD N-terminal domain-like"/>
    <property type="match status" value="1"/>
</dbReference>
<evidence type="ECO:0000313" key="10">
    <source>
        <dbReference type="EMBL" id="OUY08664.1"/>
    </source>
</evidence>
<comment type="similarity">
    <text evidence="2">Belongs to the fimbrial export usher family.</text>
</comment>
<evidence type="ECO:0000259" key="9">
    <source>
        <dbReference type="Pfam" id="PF13954"/>
    </source>
</evidence>
<evidence type="ECO:0000256" key="8">
    <source>
        <dbReference type="ARBA" id="ARBA00023237"/>
    </source>
</evidence>
<dbReference type="InterPro" id="IPR037224">
    <property type="entry name" value="PapC_N_sf"/>
</dbReference>
<evidence type="ECO:0000256" key="6">
    <source>
        <dbReference type="ARBA" id="ARBA00022729"/>
    </source>
</evidence>
<dbReference type="Pfam" id="PF00577">
    <property type="entry name" value="Usher"/>
    <property type="match status" value="1"/>
</dbReference>
<evidence type="ECO:0000256" key="1">
    <source>
        <dbReference type="ARBA" id="ARBA00004571"/>
    </source>
</evidence>
<protein>
    <recommendedName>
        <fullName evidence="9">PapC N-terminal domain-containing protein</fullName>
    </recommendedName>
</protein>
<evidence type="ECO:0000256" key="3">
    <source>
        <dbReference type="ARBA" id="ARBA00022448"/>
    </source>
</evidence>
<comment type="subcellular location">
    <subcellularLocation>
        <location evidence="1">Cell outer membrane</location>
        <topology evidence="1">Multi-pass membrane protein</topology>
    </subcellularLocation>
</comment>
<dbReference type="AlphaFoldDB" id="A0A1Z9Z2I1"/>
<dbReference type="InterPro" id="IPR000015">
    <property type="entry name" value="Fimb_usher"/>
</dbReference>
<comment type="caution">
    <text evidence="10">The sequence shown here is derived from an EMBL/GenBank/DDBJ whole genome shotgun (WGS) entry which is preliminary data.</text>
</comment>
<keyword evidence="4" id="KW-1134">Transmembrane beta strand</keyword>
<dbReference type="OrthoDB" id="6554712at2"/>
<dbReference type="RefSeq" id="WP_087619328.1">
    <property type="nucleotide sequence ID" value="NZ_NEXX01000001.1"/>
</dbReference>
<dbReference type="FunFam" id="2.60.40.3110:FF:000001">
    <property type="entry name" value="Putative fimbrial outer membrane usher"/>
    <property type="match status" value="1"/>
</dbReference>
<name>A0A1Z9Z2I1_9GAMM</name>
<dbReference type="Gene3D" id="2.60.40.2070">
    <property type="match status" value="1"/>
</dbReference>
<dbReference type="InterPro" id="IPR025885">
    <property type="entry name" value="PapC_N"/>
</dbReference>
<dbReference type="Gene3D" id="2.60.40.3110">
    <property type="match status" value="1"/>
</dbReference>
<dbReference type="EMBL" id="NEXX01000001">
    <property type="protein sequence ID" value="OUY08664.1"/>
    <property type="molecule type" value="Genomic_DNA"/>
</dbReference>
<reference evidence="10 11" key="1">
    <citation type="submission" date="2017-05" db="EMBL/GenBank/DDBJ databases">
        <title>Acinetobacter populi ANC 5415 (= PBJ7), whole genome shotgun sequencing project.</title>
        <authorList>
            <person name="Nemec A."/>
            <person name="Radolfova-Krizova L."/>
        </authorList>
    </citation>
    <scope>NUCLEOTIDE SEQUENCE [LARGE SCALE GENOMIC DNA]</scope>
    <source>
        <strain evidence="10 11">PBJ7</strain>
    </source>
</reference>
<dbReference type="GO" id="GO:0009297">
    <property type="term" value="P:pilus assembly"/>
    <property type="evidence" value="ECO:0007669"/>
    <property type="project" value="InterPro"/>
</dbReference>
<organism evidence="10 11">
    <name type="scientific">Acinetobacter populi</name>
    <dbReference type="NCBI Taxonomy" id="1582270"/>
    <lineage>
        <taxon>Bacteria</taxon>
        <taxon>Pseudomonadati</taxon>
        <taxon>Pseudomonadota</taxon>
        <taxon>Gammaproteobacteria</taxon>
        <taxon>Moraxellales</taxon>
        <taxon>Moraxellaceae</taxon>
        <taxon>Acinetobacter</taxon>
    </lineage>
</organism>
<proteinExistence type="inferred from homology"/>
<evidence type="ECO:0000313" key="11">
    <source>
        <dbReference type="Proteomes" id="UP000196536"/>
    </source>
</evidence>
<dbReference type="InterPro" id="IPR042186">
    <property type="entry name" value="FimD_plug_dom"/>
</dbReference>
<dbReference type="Gene3D" id="2.60.40.2610">
    <property type="entry name" value="Outer membrane usher protein FimD, plug domain"/>
    <property type="match status" value="1"/>
</dbReference>
<evidence type="ECO:0000256" key="4">
    <source>
        <dbReference type="ARBA" id="ARBA00022452"/>
    </source>
</evidence>
<keyword evidence="8" id="KW-0998">Cell outer membrane</keyword>
<dbReference type="InterPro" id="IPR043142">
    <property type="entry name" value="PapC-like_C_sf"/>
</dbReference>
<dbReference type="Gene3D" id="3.10.20.410">
    <property type="match status" value="1"/>
</dbReference>
<gene>
    <name evidence="10" type="ORF">CAP51_03370</name>
</gene>
<evidence type="ECO:0000256" key="2">
    <source>
        <dbReference type="ARBA" id="ARBA00008064"/>
    </source>
</evidence>
<sequence length="836" mass="93492">MNLKVVIKIFFGSLVPLWHCSFGWADELNDKVEHVRFNEDVIFSKYKNAINLKRFEKNEIIPGLYYMDIYVNEEKIGYFDVDVRDMEGKIIPCLTTEIIFNIGLKESVLSSIKEKIDNSNMCFDITKFLSGSKFRINSSDQNIYLSIPQIYMDTNPRGFVSPKLLSNGMNSAFLNYNLSAYDSQFENNNTKSSFFSVNSGINLWGWFFRHNGNYSYYNDKYNSKHSYHNMNTYLLKDIFSLSSKLIIGQSNTSGRVFDSINYTGISLSSDDAMLPESLRGFAPVVRGIAQTNARVTIRQKNSIIYETTVPPGEFVIRDLFPTSYGGDLQVVVREANGFESSFIIPFASVVDMLRPNAYKYEVVAGSYRNENIKDGQPFYQLTYQRGLSNFMTLYGGSQQSDYYGSYLLGSAFNFPFGAFAVDVTHSGTHGLEDNLTGQSYRLSFNKRINKTHSDITLVGYKLSTENYLDFDNAMLYQEQLKNGYTLSTDSFLRPKNRYTLSLNQNLGAEYGQLYISGLYENYWNSSHTGKQIQFGYSNAWRRLFYSLNVSRYSNQFNDNDYSYMLTLNIPLGKETKGALTSSLGRNTSGDWYEQLMLSGSSGKNNRLGWSVTTNKTEGELLNATLSGNYTSPFTTLVGSSSVNGDARTISAGASGAIVAHPLGVTFSPYSSNGYIIAHAEQAKGVEISSYPHLKLDFLGNAAIPVGSPYQKNTVSLDPKNLSNNIELKSSSKDVYPRSGAVVLAEFDTKVGYPLLLKPIHSPSIALGTNVYDGNMNIVGQVGQGGLIYIHPSTVQGILTVSNSSAQESICTIKYDIHDQIKIDSTSSLYISNYSCE</sequence>
<keyword evidence="3" id="KW-0813">Transport</keyword>
<keyword evidence="7" id="KW-0472">Membrane</keyword>
<dbReference type="GO" id="GO:0009279">
    <property type="term" value="C:cell outer membrane"/>
    <property type="evidence" value="ECO:0007669"/>
    <property type="project" value="UniProtKB-SubCell"/>
</dbReference>
<dbReference type="PANTHER" id="PTHR30451">
    <property type="entry name" value="OUTER MEMBRANE USHER PROTEIN"/>
    <property type="match status" value="1"/>
</dbReference>